<proteinExistence type="predicted"/>
<accession>A0A177MYD2</accession>
<dbReference type="AlphaFoldDB" id="A0A177MYD2"/>
<comment type="caution">
    <text evidence="1">The sequence shown here is derived from an EMBL/GenBank/DDBJ whole genome shotgun (WGS) entry which is preliminary data.</text>
</comment>
<sequence length="383" mass="43682">MTIKEFAYSAQQYLETQTGEKFKRAHIYELLATSFSYNSFAALCAESVVFHGKQASKHSSKHNLDLRHRCAELGYPSKTADIVFAEFPPLITEQRICIVNIQKLIARLRGEFSYQDGYSEWDAGEYDDEIEDDAGHALFNGTDANDDYYQDDLSPELLAGLESTAVKGNSLAHYAIALFLMPDADYDQTPGSEYWYNQEQQGRVLTGVEKEWADEYAEAINNAQKFEFHLREAGRLGNEDALLDLAERFDDPSFFEQDSYSKNHDLLRVAEIAESLGRIHDVHEWLTKAAEAGDTEAMRKLIEEFDQDDLQRCWSWVYLAQLLDTDLTRDDYYAIHEDGSHYDDDVGGPMYVDGQEGIKLPTLSDDQDALARQTAKVLFDKMQ</sequence>
<protein>
    <submittedName>
        <fullName evidence="1">Uncharacterized protein</fullName>
    </submittedName>
</protein>
<evidence type="ECO:0000313" key="1">
    <source>
        <dbReference type="EMBL" id="OAI10718.1"/>
    </source>
</evidence>
<reference evidence="1 2" key="1">
    <citation type="submission" date="2016-03" db="EMBL/GenBank/DDBJ databases">
        <authorList>
            <person name="Ploux O."/>
        </authorList>
    </citation>
    <scope>NUCLEOTIDE SEQUENCE [LARGE SCALE GENOMIC DNA]</scope>
    <source>
        <strain evidence="1 2">R-45370</strain>
    </source>
</reference>
<dbReference type="OrthoDB" id="5593871at2"/>
<organism evidence="1 2">
    <name type="scientific">Methylomonas lenta</name>
    <dbReference type="NCBI Taxonomy" id="980561"/>
    <lineage>
        <taxon>Bacteria</taxon>
        <taxon>Pseudomonadati</taxon>
        <taxon>Pseudomonadota</taxon>
        <taxon>Gammaproteobacteria</taxon>
        <taxon>Methylococcales</taxon>
        <taxon>Methylococcaceae</taxon>
        <taxon>Methylomonas</taxon>
    </lineage>
</organism>
<dbReference type="Proteomes" id="UP000078476">
    <property type="component" value="Unassembled WGS sequence"/>
</dbReference>
<evidence type="ECO:0000313" key="2">
    <source>
        <dbReference type="Proteomes" id="UP000078476"/>
    </source>
</evidence>
<dbReference type="RefSeq" id="WP_066986713.1">
    <property type="nucleotide sequence ID" value="NZ_LUUI01000150.1"/>
</dbReference>
<gene>
    <name evidence="1" type="ORF">A1359_15765</name>
</gene>
<keyword evidence="2" id="KW-1185">Reference proteome</keyword>
<name>A0A177MYD2_9GAMM</name>
<dbReference type="EMBL" id="LUUI01000150">
    <property type="protein sequence ID" value="OAI10718.1"/>
    <property type="molecule type" value="Genomic_DNA"/>
</dbReference>